<reference evidence="2" key="1">
    <citation type="journal article" date="2019" name="Microbiol. Resour. Announc.">
        <title>Draft Genomic Sequences of Streptomyces misionensis and Streptomyces albidoflavus, bacteria applied for phytopathogen biocontrol.</title>
        <authorList>
            <person name="Pylro V."/>
            <person name="Dias A."/>
            <person name="Andreote F."/>
            <person name="Varani A."/>
            <person name="Andreote C."/>
            <person name="Bernardo E."/>
            <person name="Martins T."/>
        </authorList>
    </citation>
    <scope>NUCLEOTIDE SEQUENCE [LARGE SCALE GENOMIC DNA]</scope>
    <source>
        <strain evidence="2">66</strain>
    </source>
</reference>
<dbReference type="Pfam" id="PF00378">
    <property type="entry name" value="ECH_1"/>
    <property type="match status" value="1"/>
</dbReference>
<dbReference type="AlphaFoldDB" id="A0A5C6JTH2"/>
<evidence type="ECO:0000313" key="2">
    <source>
        <dbReference type="EMBL" id="TWV44472.1"/>
    </source>
</evidence>
<dbReference type="CDD" id="cd06558">
    <property type="entry name" value="crotonase-like"/>
    <property type="match status" value="1"/>
</dbReference>
<keyword evidence="2" id="KW-0413">Isomerase</keyword>
<dbReference type="Gene3D" id="3.90.226.10">
    <property type="entry name" value="2-enoyl-CoA Hydratase, Chain A, domain 1"/>
    <property type="match status" value="1"/>
</dbReference>
<dbReference type="EMBL" id="VOGW01000102">
    <property type="protein sequence ID" value="TWV44472.1"/>
    <property type="molecule type" value="Genomic_DNA"/>
</dbReference>
<organism evidence="2 3">
    <name type="scientific">Streptomyces misionensis</name>
    <dbReference type="NCBI Taxonomy" id="67331"/>
    <lineage>
        <taxon>Bacteria</taxon>
        <taxon>Bacillati</taxon>
        <taxon>Actinomycetota</taxon>
        <taxon>Actinomycetes</taxon>
        <taxon>Kitasatosporales</taxon>
        <taxon>Streptomycetaceae</taxon>
        <taxon>Streptomyces</taxon>
    </lineage>
</organism>
<evidence type="ECO:0000313" key="3">
    <source>
        <dbReference type="Proteomes" id="UP000320481"/>
    </source>
</evidence>
<name>A0A5C6JTH2_9ACTN</name>
<keyword evidence="3" id="KW-1185">Reference proteome</keyword>
<evidence type="ECO:0000256" key="1">
    <source>
        <dbReference type="ARBA" id="ARBA00005254"/>
    </source>
</evidence>
<accession>A0A5C6JTH2</accession>
<protein>
    <submittedName>
        <fullName evidence="2">Enoyl-CoA hydratase/isomerase family protein</fullName>
    </submittedName>
</protein>
<gene>
    <name evidence="2" type="ORF">FRZ03_18095</name>
</gene>
<comment type="similarity">
    <text evidence="1">Belongs to the enoyl-CoA hydratase/isomerase family.</text>
</comment>
<comment type="caution">
    <text evidence="2">The sequence shown here is derived from an EMBL/GenBank/DDBJ whole genome shotgun (WGS) entry which is preliminary data.</text>
</comment>
<dbReference type="RefSeq" id="WP_146466195.1">
    <property type="nucleotide sequence ID" value="NZ_VOGW01000102.1"/>
</dbReference>
<dbReference type="Proteomes" id="UP000320481">
    <property type="component" value="Unassembled WGS sequence"/>
</dbReference>
<proteinExistence type="inferred from homology"/>
<dbReference type="InterPro" id="IPR029045">
    <property type="entry name" value="ClpP/crotonase-like_dom_sf"/>
</dbReference>
<dbReference type="GO" id="GO:0016853">
    <property type="term" value="F:isomerase activity"/>
    <property type="evidence" value="ECO:0007669"/>
    <property type="project" value="UniProtKB-KW"/>
</dbReference>
<dbReference type="InterPro" id="IPR001753">
    <property type="entry name" value="Enoyl-CoA_hydra/iso"/>
</dbReference>
<sequence length="282" mass="29855">MTDTTDITAAVRATDPHRPFACTAIQADLDGPVLRVRLGATPNDNTLTAAALDDLLTVLDGLHDRPDIRVLLLTGAGADFNLGAERSEFQSALAHDPTGTALRRMNDKAHRVCAALETTHAVTVARLHGRVIGAGLALAAYCDLRAGAEDCRFRMPEVALGLPPAWGGAMGRLIAEAGASRIRELMLTGENFDAAAARRIGLLHKVASRDALDAAVDAWIRPLLRRSPEALVLTKRMLTGYARAARTSDVGLLDAHLLSAQLGLAQAGQPAQQPPTSVPSHR</sequence>
<dbReference type="PANTHER" id="PTHR42964:SF1">
    <property type="entry name" value="POLYKETIDE BIOSYNTHESIS ENOYL-COA HYDRATASE PKSH-RELATED"/>
    <property type="match status" value="1"/>
</dbReference>
<dbReference type="SUPFAM" id="SSF52096">
    <property type="entry name" value="ClpP/crotonase"/>
    <property type="match status" value="1"/>
</dbReference>
<dbReference type="InterPro" id="IPR051683">
    <property type="entry name" value="Enoyl-CoA_Hydratase/Isomerase"/>
</dbReference>
<dbReference type="PANTHER" id="PTHR42964">
    <property type="entry name" value="ENOYL-COA HYDRATASE"/>
    <property type="match status" value="1"/>
</dbReference>